<keyword evidence="3" id="KW-1185">Reference proteome</keyword>
<evidence type="ECO:0000256" key="1">
    <source>
        <dbReference type="SAM" id="MobiDB-lite"/>
    </source>
</evidence>
<feature type="region of interest" description="Disordered" evidence="1">
    <location>
        <begin position="121"/>
        <end position="140"/>
    </location>
</feature>
<organism evidence="2 3">
    <name type="scientific">Devosia yakushimensis</name>
    <dbReference type="NCBI Taxonomy" id="470028"/>
    <lineage>
        <taxon>Bacteria</taxon>
        <taxon>Pseudomonadati</taxon>
        <taxon>Pseudomonadota</taxon>
        <taxon>Alphaproteobacteria</taxon>
        <taxon>Hyphomicrobiales</taxon>
        <taxon>Devosiaceae</taxon>
        <taxon>Devosia</taxon>
    </lineage>
</organism>
<evidence type="ECO:0000313" key="2">
    <source>
        <dbReference type="EMBL" id="GLQ10768.1"/>
    </source>
</evidence>
<evidence type="ECO:0000313" key="3">
    <source>
        <dbReference type="Proteomes" id="UP001161406"/>
    </source>
</evidence>
<reference evidence="2" key="1">
    <citation type="journal article" date="2014" name="Int. J. Syst. Evol. Microbiol.">
        <title>Complete genome of a new Firmicutes species belonging to the dominant human colonic microbiota ('Ruminococcus bicirculans') reveals two chromosomes and a selective capacity to utilize plant glucans.</title>
        <authorList>
            <consortium name="NISC Comparative Sequencing Program"/>
            <person name="Wegmann U."/>
            <person name="Louis P."/>
            <person name="Goesmann A."/>
            <person name="Henrissat B."/>
            <person name="Duncan S.H."/>
            <person name="Flint H.J."/>
        </authorList>
    </citation>
    <scope>NUCLEOTIDE SEQUENCE</scope>
    <source>
        <strain evidence="2">NBRC 103855</strain>
    </source>
</reference>
<dbReference type="RefSeq" id="WP_284391660.1">
    <property type="nucleotide sequence ID" value="NZ_BSNG01000001.1"/>
</dbReference>
<proteinExistence type="predicted"/>
<dbReference type="EMBL" id="BSNG01000001">
    <property type="protein sequence ID" value="GLQ10768.1"/>
    <property type="molecule type" value="Genomic_DNA"/>
</dbReference>
<protein>
    <recommendedName>
        <fullName evidence="4">DUF721 domain-containing protein</fullName>
    </recommendedName>
</protein>
<accession>A0ABQ5UGJ6</accession>
<comment type="caution">
    <text evidence="2">The sequence shown here is derived from an EMBL/GenBank/DDBJ whole genome shotgun (WGS) entry which is preliminary data.</text>
</comment>
<gene>
    <name evidence="2" type="ORF">GCM10007913_27000</name>
</gene>
<evidence type="ECO:0008006" key="4">
    <source>
        <dbReference type="Google" id="ProtNLM"/>
    </source>
</evidence>
<reference evidence="2" key="2">
    <citation type="submission" date="2023-01" db="EMBL/GenBank/DDBJ databases">
        <title>Draft genome sequence of Devosia yakushimensis strain NBRC 103855.</title>
        <authorList>
            <person name="Sun Q."/>
            <person name="Mori K."/>
        </authorList>
    </citation>
    <scope>NUCLEOTIDE SEQUENCE</scope>
    <source>
        <strain evidence="2">NBRC 103855</strain>
    </source>
</reference>
<dbReference type="InterPro" id="IPR010593">
    <property type="entry name" value="DUF1159"/>
</dbReference>
<sequence length="175" mass="18877">MSEAPKSKADAEPKRRNRAVTLADAITGALDPVLKKRGFASRDIITHWGAMAPRPYDAVAIPDKLAWPRGERSAEGATLYLRYIPGHALAISHEGPAIAAAINRYFGYVLVGQIRLSAEPFTPGSGDRDEKPSQPSQSVIAKVGAQVANVEDDDLREALRALGHALSSRSERKAR</sequence>
<name>A0ABQ5UGJ6_9HYPH</name>
<dbReference type="PIRSF" id="PIRSF032064">
    <property type="entry name" value="UCP032064"/>
    <property type="match status" value="1"/>
</dbReference>
<dbReference type="Proteomes" id="UP001161406">
    <property type="component" value="Unassembled WGS sequence"/>
</dbReference>